<dbReference type="InterPro" id="IPR039175">
    <property type="entry name" value="TIM22"/>
</dbReference>
<dbReference type="GO" id="GO:0009706">
    <property type="term" value="C:chloroplast inner membrane"/>
    <property type="evidence" value="ECO:0007669"/>
    <property type="project" value="TreeGrafter"/>
</dbReference>
<evidence type="ECO:0000256" key="4">
    <source>
        <dbReference type="ARBA" id="ARBA00023136"/>
    </source>
</evidence>
<dbReference type="GO" id="GO:0042721">
    <property type="term" value="C:TIM22 mitochondrial import inner membrane insertion complex"/>
    <property type="evidence" value="ECO:0007669"/>
    <property type="project" value="InterPro"/>
</dbReference>
<comment type="subcellular location">
    <subcellularLocation>
        <location evidence="1">Membrane</location>
        <topology evidence="1">Multi-pass membrane protein</topology>
    </subcellularLocation>
</comment>
<keyword evidence="6" id="KW-1185">Reference proteome</keyword>
<accession>A0A565B686</accession>
<evidence type="ECO:0000256" key="1">
    <source>
        <dbReference type="ARBA" id="ARBA00004141"/>
    </source>
</evidence>
<protein>
    <recommendedName>
        <fullName evidence="7">Mitochondrial import inner membrane translocase subunit TIM22</fullName>
    </recommendedName>
</protein>
<gene>
    <name evidence="5" type="ORF">ANE_LOCUS7623</name>
</gene>
<dbReference type="GO" id="GO:0045039">
    <property type="term" value="P:protein insertion into mitochondrial inner membrane"/>
    <property type="evidence" value="ECO:0007669"/>
    <property type="project" value="InterPro"/>
</dbReference>
<dbReference type="Proteomes" id="UP000489600">
    <property type="component" value="Unassembled WGS sequence"/>
</dbReference>
<keyword evidence="4" id="KW-0472">Membrane</keyword>
<keyword evidence="2" id="KW-0812">Transmembrane</keyword>
<dbReference type="EMBL" id="CABITT030000003">
    <property type="protein sequence ID" value="VVA97178.1"/>
    <property type="molecule type" value="Genomic_DNA"/>
</dbReference>
<evidence type="ECO:0008006" key="7">
    <source>
        <dbReference type="Google" id="ProtNLM"/>
    </source>
</evidence>
<dbReference type="GO" id="GO:0045036">
    <property type="term" value="P:protein targeting to chloroplast"/>
    <property type="evidence" value="ECO:0007669"/>
    <property type="project" value="TreeGrafter"/>
</dbReference>
<name>A0A565B686_9BRAS</name>
<sequence length="244" mass="26432">MSSSTTRKYAEESIGKRLSNINVETIKSNKLALPKLLFTSPGNTKYHFAHCGGEESRLKAASTASSAIGGVEGAFAGFLVHTMFQACLGSQAASLLPAWGPWVTARNFGAAFGVHSGLSSTMIHIRGKPELMSSMAAASGAGLTYSLLLRRPTNSVLATCLGFAALNGIEPYIPTTTTSLEKFEKNFNNEHLTDSALPLLTDKSQNEEVQIQSSNTREDWIKTLFRIVKLLRQILKLSKSHYGY</sequence>
<evidence type="ECO:0000313" key="5">
    <source>
        <dbReference type="EMBL" id="VVA97178.1"/>
    </source>
</evidence>
<dbReference type="AlphaFoldDB" id="A0A565B686"/>
<comment type="caution">
    <text evidence="5">The sequence shown here is derived from an EMBL/GenBank/DDBJ whole genome shotgun (WGS) entry which is preliminary data.</text>
</comment>
<keyword evidence="3" id="KW-1133">Transmembrane helix</keyword>
<evidence type="ECO:0000256" key="2">
    <source>
        <dbReference type="ARBA" id="ARBA00022692"/>
    </source>
</evidence>
<organism evidence="5 6">
    <name type="scientific">Arabis nemorensis</name>
    <dbReference type="NCBI Taxonomy" id="586526"/>
    <lineage>
        <taxon>Eukaryota</taxon>
        <taxon>Viridiplantae</taxon>
        <taxon>Streptophyta</taxon>
        <taxon>Embryophyta</taxon>
        <taxon>Tracheophyta</taxon>
        <taxon>Spermatophyta</taxon>
        <taxon>Magnoliopsida</taxon>
        <taxon>eudicotyledons</taxon>
        <taxon>Gunneridae</taxon>
        <taxon>Pentapetalae</taxon>
        <taxon>rosids</taxon>
        <taxon>malvids</taxon>
        <taxon>Brassicales</taxon>
        <taxon>Brassicaceae</taxon>
        <taxon>Arabideae</taxon>
        <taxon>Arabis</taxon>
    </lineage>
</organism>
<dbReference type="GO" id="GO:0008320">
    <property type="term" value="F:protein transmembrane transporter activity"/>
    <property type="evidence" value="ECO:0007669"/>
    <property type="project" value="TreeGrafter"/>
</dbReference>
<reference evidence="5" key="1">
    <citation type="submission" date="2019-07" db="EMBL/GenBank/DDBJ databases">
        <authorList>
            <person name="Dittberner H."/>
        </authorList>
    </citation>
    <scope>NUCLEOTIDE SEQUENCE [LARGE SCALE GENOMIC DNA]</scope>
</reference>
<evidence type="ECO:0000313" key="6">
    <source>
        <dbReference type="Proteomes" id="UP000489600"/>
    </source>
</evidence>
<dbReference type="PANTHER" id="PTHR14110">
    <property type="entry name" value="MITOCHONDRIAL IMPORT INNER MEMBRANE TRANSLOCASE SUBUNIT TIM22"/>
    <property type="match status" value="1"/>
</dbReference>
<evidence type="ECO:0000256" key="3">
    <source>
        <dbReference type="ARBA" id="ARBA00022989"/>
    </source>
</evidence>
<dbReference type="PANTHER" id="PTHR14110:SF6">
    <property type="entry name" value="OS04G0405100 PROTEIN"/>
    <property type="match status" value="1"/>
</dbReference>
<proteinExistence type="predicted"/>